<evidence type="ECO:0000256" key="1">
    <source>
        <dbReference type="SAM" id="MobiDB-lite"/>
    </source>
</evidence>
<gene>
    <name evidence="2" type="ORF">QTG54_004729</name>
</gene>
<dbReference type="AlphaFoldDB" id="A0AAD8YFD2"/>
<feature type="region of interest" description="Disordered" evidence="1">
    <location>
        <begin position="1"/>
        <end position="50"/>
    </location>
</feature>
<sequence length="118" mass="13109">MNYPSSTFRSFTHASPPTPRLYHQVDDPTDESVPMVPALKSSSGKASAQGVVISKRPEGLHFLRTPCSLRSLLPDQAYYTKFGACKSTNSQEPKSSQRLRKVSFDLVPQIQILSEEPK</sequence>
<accession>A0AAD8YFD2</accession>
<dbReference type="Proteomes" id="UP001224775">
    <property type="component" value="Unassembled WGS sequence"/>
</dbReference>
<organism evidence="2 3">
    <name type="scientific">Skeletonema marinoi</name>
    <dbReference type="NCBI Taxonomy" id="267567"/>
    <lineage>
        <taxon>Eukaryota</taxon>
        <taxon>Sar</taxon>
        <taxon>Stramenopiles</taxon>
        <taxon>Ochrophyta</taxon>
        <taxon>Bacillariophyta</taxon>
        <taxon>Coscinodiscophyceae</taxon>
        <taxon>Thalassiosirophycidae</taxon>
        <taxon>Thalassiosirales</taxon>
        <taxon>Skeletonemataceae</taxon>
        <taxon>Skeletonema</taxon>
        <taxon>Skeletonema marinoi-dohrnii complex</taxon>
    </lineage>
</organism>
<dbReference type="EMBL" id="JATAAI010000007">
    <property type="protein sequence ID" value="KAK1744196.1"/>
    <property type="molecule type" value="Genomic_DNA"/>
</dbReference>
<comment type="caution">
    <text evidence="2">The sequence shown here is derived from an EMBL/GenBank/DDBJ whole genome shotgun (WGS) entry which is preliminary data.</text>
</comment>
<keyword evidence="3" id="KW-1185">Reference proteome</keyword>
<evidence type="ECO:0000313" key="2">
    <source>
        <dbReference type="EMBL" id="KAK1744196.1"/>
    </source>
</evidence>
<name>A0AAD8YFD2_9STRA</name>
<proteinExistence type="predicted"/>
<protein>
    <submittedName>
        <fullName evidence="2">Uncharacterized protein</fullName>
    </submittedName>
</protein>
<feature type="compositionally biased region" description="Polar residues" evidence="1">
    <location>
        <begin position="1"/>
        <end position="15"/>
    </location>
</feature>
<evidence type="ECO:0000313" key="3">
    <source>
        <dbReference type="Proteomes" id="UP001224775"/>
    </source>
</evidence>
<reference evidence="2" key="1">
    <citation type="submission" date="2023-06" db="EMBL/GenBank/DDBJ databases">
        <title>Survivors Of The Sea: Transcriptome response of Skeletonema marinoi to long-term dormancy.</title>
        <authorList>
            <person name="Pinder M.I.M."/>
            <person name="Kourtchenko O."/>
            <person name="Robertson E.K."/>
            <person name="Larsson T."/>
            <person name="Maumus F."/>
            <person name="Osuna-Cruz C.M."/>
            <person name="Vancaester E."/>
            <person name="Stenow R."/>
            <person name="Vandepoele K."/>
            <person name="Ploug H."/>
            <person name="Bruchert V."/>
            <person name="Godhe A."/>
            <person name="Topel M."/>
        </authorList>
    </citation>
    <scope>NUCLEOTIDE SEQUENCE</scope>
    <source>
        <strain evidence="2">R05AC</strain>
    </source>
</reference>